<evidence type="ECO:0000313" key="4">
    <source>
        <dbReference type="Proteomes" id="UP000051887"/>
    </source>
</evidence>
<dbReference type="Proteomes" id="UP000051887">
    <property type="component" value="Unassembled WGS sequence"/>
</dbReference>
<sequence length="99" mass="10885">MSKNDTTNFQDWLSAYGPETKQDAFDLYDAVTTASPCGRYDASGSDGKVFVSVPSEPKLAILGSAAKQAFMKVLDSYNPFPDMGWEGAKEYHRSMSKDD</sequence>
<evidence type="ECO:0000313" key="1">
    <source>
        <dbReference type="EMBL" id="CUH70087.1"/>
    </source>
</evidence>
<dbReference type="AlphaFoldDB" id="A0A0P1FPA7"/>
<name>A0A0P1FPA7_9RHOB</name>
<reference evidence="2 4" key="2">
    <citation type="submission" date="2015-09" db="EMBL/GenBank/DDBJ databases">
        <authorList>
            <consortium name="Swine Surveillance"/>
        </authorList>
    </citation>
    <scope>NUCLEOTIDE SEQUENCE [LARGE SCALE GENOMIC DNA]</scope>
    <source>
        <strain evidence="2 4">5120</strain>
    </source>
</reference>
<dbReference type="Proteomes" id="UP000051086">
    <property type="component" value="Unassembled WGS sequence"/>
</dbReference>
<accession>A0A0P1FPA7</accession>
<dbReference type="EMBL" id="CYSB01000045">
    <property type="protein sequence ID" value="CUH70087.1"/>
    <property type="molecule type" value="Genomic_DNA"/>
</dbReference>
<evidence type="ECO:0000313" key="3">
    <source>
        <dbReference type="Proteomes" id="UP000051086"/>
    </source>
</evidence>
<protein>
    <submittedName>
        <fullName evidence="2">Uncharacterized protein</fullName>
    </submittedName>
</protein>
<proteinExistence type="predicted"/>
<organism evidence="2 4">
    <name type="scientific">Thalassovita autumnalis</name>
    <dbReference type="NCBI Taxonomy" id="2072972"/>
    <lineage>
        <taxon>Bacteria</taxon>
        <taxon>Pseudomonadati</taxon>
        <taxon>Pseudomonadota</taxon>
        <taxon>Alphaproteobacteria</taxon>
        <taxon>Rhodobacterales</taxon>
        <taxon>Roseobacteraceae</taxon>
        <taxon>Thalassovita</taxon>
    </lineage>
</organism>
<dbReference type="RefSeq" id="WP_131727476.1">
    <property type="nucleotide sequence ID" value="NZ_CYSB01000045.1"/>
</dbReference>
<gene>
    <name evidence="1" type="ORF">TL5118_04062</name>
    <name evidence="2" type="ORF">TL5120_00541</name>
</gene>
<evidence type="ECO:0000313" key="2">
    <source>
        <dbReference type="EMBL" id="CUH70761.1"/>
    </source>
</evidence>
<dbReference type="EMBL" id="CYSC01000010">
    <property type="protein sequence ID" value="CUH70761.1"/>
    <property type="molecule type" value="Genomic_DNA"/>
</dbReference>
<keyword evidence="3" id="KW-1185">Reference proteome</keyword>
<reference evidence="1 3" key="1">
    <citation type="submission" date="2015-09" db="EMBL/GenBank/DDBJ databases">
        <authorList>
            <person name="Rodrigo-Torres L."/>
            <person name="Arahal D.R."/>
        </authorList>
    </citation>
    <scope>NUCLEOTIDE SEQUENCE [LARGE SCALE GENOMIC DNA]</scope>
    <source>
        <strain evidence="1 3">CECT 5118</strain>
    </source>
</reference>